<feature type="compositionally biased region" description="Low complexity" evidence="1">
    <location>
        <begin position="268"/>
        <end position="301"/>
    </location>
</feature>
<dbReference type="Proteomes" id="UP001430356">
    <property type="component" value="Unassembled WGS sequence"/>
</dbReference>
<evidence type="ECO:0000256" key="2">
    <source>
        <dbReference type="SAM" id="Phobius"/>
    </source>
</evidence>
<keyword evidence="2" id="KW-0812">Transmembrane</keyword>
<reference evidence="3 4" key="1">
    <citation type="journal article" date="2021" name="MBio">
        <title>A New Model Trypanosomatid, Novymonas esmeraldas: Genomic Perception of Its 'Candidatus Pandoraea novymonadis' Endosymbiont.</title>
        <authorList>
            <person name="Zakharova A."/>
            <person name="Saura A."/>
            <person name="Butenko A."/>
            <person name="Podesvova L."/>
            <person name="Warmusova S."/>
            <person name="Kostygov A.Y."/>
            <person name="Nenarokova A."/>
            <person name="Lukes J."/>
            <person name="Opperdoes F.R."/>
            <person name="Yurchenko V."/>
        </authorList>
    </citation>
    <scope>NUCLEOTIDE SEQUENCE [LARGE SCALE GENOMIC DNA]</scope>
    <source>
        <strain evidence="3 4">E262AT.01</strain>
    </source>
</reference>
<evidence type="ECO:0000313" key="3">
    <source>
        <dbReference type="EMBL" id="KAK7201881.1"/>
    </source>
</evidence>
<organism evidence="3 4">
    <name type="scientific">Novymonas esmeraldas</name>
    <dbReference type="NCBI Taxonomy" id="1808958"/>
    <lineage>
        <taxon>Eukaryota</taxon>
        <taxon>Discoba</taxon>
        <taxon>Euglenozoa</taxon>
        <taxon>Kinetoplastea</taxon>
        <taxon>Metakinetoplastina</taxon>
        <taxon>Trypanosomatida</taxon>
        <taxon>Trypanosomatidae</taxon>
        <taxon>Novymonas</taxon>
    </lineage>
</organism>
<feature type="region of interest" description="Disordered" evidence="1">
    <location>
        <begin position="333"/>
        <end position="372"/>
    </location>
</feature>
<protein>
    <recommendedName>
        <fullName evidence="5">Membrane-associated protein</fullName>
    </recommendedName>
</protein>
<evidence type="ECO:0008006" key="5">
    <source>
        <dbReference type="Google" id="ProtNLM"/>
    </source>
</evidence>
<feature type="region of interest" description="Disordered" evidence="1">
    <location>
        <begin position="236"/>
        <end position="305"/>
    </location>
</feature>
<keyword evidence="2" id="KW-0472">Membrane</keyword>
<name>A0AAW0FA40_9TRYP</name>
<feature type="region of interest" description="Disordered" evidence="1">
    <location>
        <begin position="385"/>
        <end position="424"/>
    </location>
</feature>
<accession>A0AAW0FA40</accession>
<feature type="transmembrane region" description="Helical" evidence="2">
    <location>
        <begin position="31"/>
        <end position="59"/>
    </location>
</feature>
<comment type="caution">
    <text evidence="3">The sequence shown here is derived from an EMBL/GenBank/DDBJ whole genome shotgun (WGS) entry which is preliminary data.</text>
</comment>
<keyword evidence="4" id="KW-1185">Reference proteome</keyword>
<keyword evidence="2" id="KW-1133">Transmembrane helix</keyword>
<feature type="region of interest" description="Disordered" evidence="1">
    <location>
        <begin position="528"/>
        <end position="551"/>
    </location>
</feature>
<gene>
    <name evidence="3" type="ORF">NESM_000255500</name>
</gene>
<feature type="region of interest" description="Disordered" evidence="1">
    <location>
        <begin position="123"/>
        <end position="143"/>
    </location>
</feature>
<evidence type="ECO:0000313" key="4">
    <source>
        <dbReference type="Proteomes" id="UP001430356"/>
    </source>
</evidence>
<sequence length="564" mass="58500">MTRLQSAYLDASALVRRGDTSSALIGATSSITGLLVVVAYVIVATLYAAGLAIVALAVVRRQRSVRRAVQRKVPKEATAAAAAAAAADDNNDAVAQRAADRGNLRVSDLEVYRRLTMLSRVATYPHEEEEEEEAETPPRPARPWAVAGHLSARVAPSTSSVAKSLRFDPPTARVAKASATHGDGADVPTTQMALSLSASGGVTAAAAAAQKSKGRSLSLSTAPLWTMCIGAVDETASTSAPRRRQRQRRRRGGRRGAERAVADDDGHTASWFTASSASPSSEWSCTSPSEEVEPSTTTTAPHQSSVTTLDLGLEYEADIEADAVVCTPRDATLRRVSGDDGTPRQRASEPEEVSSVSGAHLERRPSASTRVSQTCVLPVLSPTSSLHISSAWPSPSTSASPSARYDGGESVGGATRRRSSQPTRRFLASSGVSLLMPAAEASLHAADAAAAAAAAAATATAAMVEDSATDCTAHTPPPCEPAHDSYTQFIAAAACDAMRPPDGLRRAVSQRVCDGDDGVQVGCVACDSSHAESTDPPSVTEARSFGSGETMCSSHAPATECRII</sequence>
<feature type="compositionally biased region" description="Basic residues" evidence="1">
    <location>
        <begin position="241"/>
        <end position="254"/>
    </location>
</feature>
<feature type="compositionally biased region" description="Basic and acidic residues" evidence="1">
    <location>
        <begin position="255"/>
        <end position="267"/>
    </location>
</feature>
<feature type="compositionally biased region" description="Basic and acidic residues" evidence="1">
    <location>
        <begin position="333"/>
        <end position="349"/>
    </location>
</feature>
<dbReference type="EMBL" id="JAECZO010000021">
    <property type="protein sequence ID" value="KAK7201881.1"/>
    <property type="molecule type" value="Genomic_DNA"/>
</dbReference>
<evidence type="ECO:0000256" key="1">
    <source>
        <dbReference type="SAM" id="MobiDB-lite"/>
    </source>
</evidence>
<feature type="compositionally biased region" description="Low complexity" evidence="1">
    <location>
        <begin position="389"/>
        <end position="403"/>
    </location>
</feature>
<dbReference type="AlphaFoldDB" id="A0AAW0FA40"/>
<proteinExistence type="predicted"/>